<dbReference type="Gramene" id="OB12G17590.1">
    <property type="protein sequence ID" value="OB12G17590.1"/>
    <property type="gene ID" value="OB12G17590"/>
</dbReference>
<evidence type="ECO:0000313" key="2">
    <source>
        <dbReference type="Proteomes" id="UP000006038"/>
    </source>
</evidence>
<accession>J3NCQ1</accession>
<dbReference type="Proteomes" id="UP000006038">
    <property type="component" value="Chromosome 12"/>
</dbReference>
<name>J3NCQ1_ORYBR</name>
<dbReference type="HOGENOM" id="CLU_1848184_0_0_1"/>
<reference evidence="1" key="1">
    <citation type="journal article" date="2013" name="Nat. Commun.">
        <title>Whole-genome sequencing of Oryza brachyantha reveals mechanisms underlying Oryza genome evolution.</title>
        <authorList>
            <person name="Chen J."/>
            <person name="Huang Q."/>
            <person name="Gao D."/>
            <person name="Wang J."/>
            <person name="Lang Y."/>
            <person name="Liu T."/>
            <person name="Li B."/>
            <person name="Bai Z."/>
            <person name="Luis Goicoechea J."/>
            <person name="Liang C."/>
            <person name="Chen C."/>
            <person name="Zhang W."/>
            <person name="Sun S."/>
            <person name="Liao Y."/>
            <person name="Zhang X."/>
            <person name="Yang L."/>
            <person name="Song C."/>
            <person name="Wang M."/>
            <person name="Shi J."/>
            <person name="Liu G."/>
            <person name="Liu J."/>
            <person name="Zhou H."/>
            <person name="Zhou W."/>
            <person name="Yu Q."/>
            <person name="An N."/>
            <person name="Chen Y."/>
            <person name="Cai Q."/>
            <person name="Wang B."/>
            <person name="Liu B."/>
            <person name="Min J."/>
            <person name="Huang Y."/>
            <person name="Wu H."/>
            <person name="Li Z."/>
            <person name="Zhang Y."/>
            <person name="Yin Y."/>
            <person name="Song W."/>
            <person name="Jiang J."/>
            <person name="Jackson S.A."/>
            <person name="Wing R.A."/>
            <person name="Wang J."/>
            <person name="Chen M."/>
        </authorList>
    </citation>
    <scope>NUCLEOTIDE SEQUENCE [LARGE SCALE GENOMIC DNA]</scope>
    <source>
        <strain evidence="1">cv. IRGC 101232</strain>
    </source>
</reference>
<keyword evidence="2" id="KW-1185">Reference proteome</keyword>
<dbReference type="EnsemblPlants" id="OB12G17590.1">
    <property type="protein sequence ID" value="OB12G17590.1"/>
    <property type="gene ID" value="OB12G17590"/>
</dbReference>
<dbReference type="OMA" id="DEDNRYH"/>
<protein>
    <submittedName>
        <fullName evidence="1">Uncharacterized protein</fullName>
    </submittedName>
</protein>
<reference evidence="1" key="2">
    <citation type="submission" date="2013-04" db="UniProtKB">
        <authorList>
            <consortium name="EnsemblPlants"/>
        </authorList>
    </citation>
    <scope>IDENTIFICATION</scope>
</reference>
<sequence length="139" mass="16093">MQSADPSWRASDLSIPEGLENEDLLQAREEECQGHVFKSCHLQASKEVAIQDASREAFMQLSKIYNNEIATTLFFLHPCHARGDRDCHIRKVRLLEEQSPIHFSKWICAADEAYERALEELDVLRGKIVDYEERYNQLA</sequence>
<dbReference type="STRING" id="4533.J3NCQ1"/>
<proteinExistence type="predicted"/>
<evidence type="ECO:0000313" key="1">
    <source>
        <dbReference type="EnsemblPlants" id="OB12G17590.1"/>
    </source>
</evidence>
<dbReference type="AlphaFoldDB" id="J3NCQ1"/>
<organism evidence="1">
    <name type="scientific">Oryza brachyantha</name>
    <name type="common">malo sina</name>
    <dbReference type="NCBI Taxonomy" id="4533"/>
    <lineage>
        <taxon>Eukaryota</taxon>
        <taxon>Viridiplantae</taxon>
        <taxon>Streptophyta</taxon>
        <taxon>Embryophyta</taxon>
        <taxon>Tracheophyta</taxon>
        <taxon>Spermatophyta</taxon>
        <taxon>Magnoliopsida</taxon>
        <taxon>Liliopsida</taxon>
        <taxon>Poales</taxon>
        <taxon>Poaceae</taxon>
        <taxon>BOP clade</taxon>
        <taxon>Oryzoideae</taxon>
        <taxon>Oryzeae</taxon>
        <taxon>Oryzinae</taxon>
        <taxon>Oryza</taxon>
    </lineage>
</organism>